<feature type="domain" description="SUI1" evidence="4">
    <location>
        <begin position="31"/>
        <end position="88"/>
    </location>
</feature>
<dbReference type="InterPro" id="IPR005874">
    <property type="entry name" value="SUI1_euk"/>
</dbReference>
<evidence type="ECO:0000256" key="3">
    <source>
        <dbReference type="ARBA" id="ARBA00022917"/>
    </source>
</evidence>
<dbReference type="InterPro" id="IPR001950">
    <property type="entry name" value="SUI1"/>
</dbReference>
<dbReference type="PROSITE" id="PS50296">
    <property type="entry name" value="SUI1"/>
    <property type="match status" value="1"/>
</dbReference>
<organism evidence="5 6">
    <name type="scientific">Nelumbo nucifera</name>
    <name type="common">Sacred lotus</name>
    <dbReference type="NCBI Taxonomy" id="4432"/>
    <lineage>
        <taxon>Eukaryota</taxon>
        <taxon>Viridiplantae</taxon>
        <taxon>Streptophyta</taxon>
        <taxon>Embryophyta</taxon>
        <taxon>Tracheophyta</taxon>
        <taxon>Spermatophyta</taxon>
        <taxon>Magnoliopsida</taxon>
        <taxon>Proteales</taxon>
        <taxon>Nelumbonaceae</taxon>
        <taxon>Nelumbo</taxon>
    </lineage>
</organism>
<accession>A0A822YRJ0</accession>
<dbReference type="Pfam" id="PF01253">
    <property type="entry name" value="SUI1"/>
    <property type="match status" value="1"/>
</dbReference>
<dbReference type="GO" id="GO:0003743">
    <property type="term" value="F:translation initiation factor activity"/>
    <property type="evidence" value="ECO:0007669"/>
    <property type="project" value="InterPro"/>
</dbReference>
<dbReference type="AlphaFoldDB" id="A0A822YRJ0"/>
<comment type="function">
    <text evidence="1">Probably involved in translation.</text>
</comment>
<evidence type="ECO:0000313" key="5">
    <source>
        <dbReference type="EMBL" id="DAD33665.1"/>
    </source>
</evidence>
<dbReference type="Gene3D" id="3.30.780.10">
    <property type="entry name" value="SUI1-like domain"/>
    <property type="match status" value="1"/>
</dbReference>
<reference evidence="5 6" key="1">
    <citation type="journal article" date="2020" name="Mol. Biol. Evol.">
        <title>Distinct Expression and Methylation Patterns for Genes with Different Fates following a Single Whole-Genome Duplication in Flowering Plants.</title>
        <authorList>
            <person name="Shi T."/>
            <person name="Rahmani R.S."/>
            <person name="Gugger P.F."/>
            <person name="Wang M."/>
            <person name="Li H."/>
            <person name="Zhang Y."/>
            <person name="Li Z."/>
            <person name="Wang Q."/>
            <person name="Van de Peer Y."/>
            <person name="Marchal K."/>
            <person name="Chen J."/>
        </authorList>
    </citation>
    <scope>NUCLEOTIDE SEQUENCE [LARGE SCALE GENOMIC DNA]</scope>
    <source>
        <tissue evidence="5">Leaf</tissue>
    </source>
</reference>
<keyword evidence="6" id="KW-1185">Reference proteome</keyword>
<sequence length="88" mass="10191">MSELDIQILAAFYPFIEANAEDSGTGTKEYVHVHIQQRNGRKILTMQGFRKEFSYFKILKDLKKEFCCNCTIVQDPKLGQVFQLQGDQ</sequence>
<dbReference type="EMBL" id="DUZY01000003">
    <property type="protein sequence ID" value="DAD33665.1"/>
    <property type="molecule type" value="Genomic_DNA"/>
</dbReference>
<evidence type="ECO:0000256" key="2">
    <source>
        <dbReference type="ARBA" id="ARBA00005422"/>
    </source>
</evidence>
<proteinExistence type="inferred from homology"/>
<dbReference type="Proteomes" id="UP000607653">
    <property type="component" value="Unassembled WGS sequence"/>
</dbReference>
<dbReference type="PANTHER" id="PTHR10388">
    <property type="entry name" value="EUKARYOTIC TRANSLATION INITIATION FACTOR SUI1"/>
    <property type="match status" value="1"/>
</dbReference>
<evidence type="ECO:0000259" key="4">
    <source>
        <dbReference type="PROSITE" id="PS50296"/>
    </source>
</evidence>
<keyword evidence="3" id="KW-0648">Protein biosynthesis</keyword>
<dbReference type="InterPro" id="IPR036877">
    <property type="entry name" value="SUI1_dom_sf"/>
</dbReference>
<dbReference type="CDD" id="cd11566">
    <property type="entry name" value="eIF1_SUI1"/>
    <property type="match status" value="1"/>
</dbReference>
<protein>
    <recommendedName>
        <fullName evidence="4">SUI1 domain-containing protein</fullName>
    </recommendedName>
</protein>
<evidence type="ECO:0000313" key="6">
    <source>
        <dbReference type="Proteomes" id="UP000607653"/>
    </source>
</evidence>
<dbReference type="SUPFAM" id="SSF55159">
    <property type="entry name" value="eIF1-like"/>
    <property type="match status" value="1"/>
</dbReference>
<comment type="caution">
    <text evidence="5">The sequence shown here is derived from an EMBL/GenBank/DDBJ whole genome shotgun (WGS) entry which is preliminary data.</text>
</comment>
<evidence type="ECO:0000256" key="1">
    <source>
        <dbReference type="ARBA" id="ARBA00003130"/>
    </source>
</evidence>
<comment type="similarity">
    <text evidence="2">Belongs to the SUI1 family.</text>
</comment>
<name>A0A822YRJ0_NELNU</name>
<gene>
    <name evidence="5" type="ORF">HUJ06_012516</name>
</gene>